<evidence type="ECO:0000259" key="7">
    <source>
        <dbReference type="Pfam" id="PF09335"/>
    </source>
</evidence>
<dbReference type="InterPro" id="IPR051311">
    <property type="entry name" value="DedA_domain"/>
</dbReference>
<evidence type="ECO:0000313" key="9">
    <source>
        <dbReference type="Proteomes" id="UP000320813"/>
    </source>
</evidence>
<evidence type="ECO:0000313" key="8">
    <source>
        <dbReference type="EMBL" id="RZD14667.1"/>
    </source>
</evidence>
<comment type="caution">
    <text evidence="8">The sequence shown here is derived from an EMBL/GenBank/DDBJ whole genome shotgun (WGS) entry which is preliminary data.</text>
</comment>
<protein>
    <submittedName>
        <fullName evidence="8">DedA family protein</fullName>
    </submittedName>
</protein>
<keyword evidence="4 6" id="KW-1133">Transmembrane helix</keyword>
<dbReference type="EMBL" id="SGBD01000002">
    <property type="protein sequence ID" value="RZD14667.1"/>
    <property type="molecule type" value="Genomic_DNA"/>
</dbReference>
<evidence type="ECO:0000256" key="4">
    <source>
        <dbReference type="ARBA" id="ARBA00022989"/>
    </source>
</evidence>
<feature type="transmembrane region" description="Helical" evidence="6">
    <location>
        <begin position="183"/>
        <end position="203"/>
    </location>
</feature>
<gene>
    <name evidence="8" type="ORF">EVJ47_05740</name>
</gene>
<feature type="domain" description="VTT" evidence="7">
    <location>
        <begin position="40"/>
        <end position="163"/>
    </location>
</feature>
<evidence type="ECO:0000256" key="6">
    <source>
        <dbReference type="SAM" id="Phobius"/>
    </source>
</evidence>
<reference evidence="8 9" key="1">
    <citation type="submission" date="2019-01" db="EMBL/GenBank/DDBJ databases">
        <title>Insights into ecological role of a new deltaproteobacterial order Candidatus Sinidesulfobacterales (Sva0485) by metagenomics and metatranscriptomics.</title>
        <authorList>
            <person name="Tan S."/>
            <person name="Liu J."/>
            <person name="Fang Y."/>
            <person name="Hedlund B.P."/>
            <person name="Lian Z.H."/>
            <person name="Huang L.Y."/>
            <person name="Li J.T."/>
            <person name="Huang L.N."/>
            <person name="Li W.J."/>
            <person name="Jiang H.C."/>
            <person name="Dong H.L."/>
            <person name="Shu W.S."/>
        </authorList>
    </citation>
    <scope>NUCLEOTIDE SEQUENCE [LARGE SCALE GENOMIC DNA]</scope>
    <source>
        <strain evidence="8">AP3</strain>
    </source>
</reference>
<evidence type="ECO:0000256" key="2">
    <source>
        <dbReference type="ARBA" id="ARBA00022475"/>
    </source>
</evidence>
<keyword evidence="2" id="KW-1003">Cell membrane</keyword>
<dbReference type="PANTHER" id="PTHR42709">
    <property type="entry name" value="ALKALINE PHOSPHATASE LIKE PROTEIN"/>
    <property type="match status" value="1"/>
</dbReference>
<name>A0A519BBL8_9DELT</name>
<dbReference type="Proteomes" id="UP000320813">
    <property type="component" value="Unassembled WGS sequence"/>
</dbReference>
<keyword evidence="3 6" id="KW-0812">Transmembrane</keyword>
<evidence type="ECO:0000256" key="3">
    <source>
        <dbReference type="ARBA" id="ARBA00022692"/>
    </source>
</evidence>
<proteinExistence type="predicted"/>
<dbReference type="PANTHER" id="PTHR42709:SF6">
    <property type="entry name" value="UNDECAPRENYL PHOSPHATE TRANSPORTER A"/>
    <property type="match status" value="1"/>
</dbReference>
<dbReference type="Pfam" id="PF09335">
    <property type="entry name" value="VTT_dom"/>
    <property type="match status" value="1"/>
</dbReference>
<evidence type="ECO:0000256" key="5">
    <source>
        <dbReference type="ARBA" id="ARBA00023136"/>
    </source>
</evidence>
<dbReference type="GO" id="GO:0005886">
    <property type="term" value="C:plasma membrane"/>
    <property type="evidence" value="ECO:0007669"/>
    <property type="project" value="UniProtKB-SubCell"/>
</dbReference>
<dbReference type="AlphaFoldDB" id="A0A519BBL8"/>
<feature type="transmembrane region" description="Helical" evidence="6">
    <location>
        <begin position="145"/>
        <end position="163"/>
    </location>
</feature>
<feature type="transmembrane region" description="Helical" evidence="6">
    <location>
        <begin position="20"/>
        <end position="37"/>
    </location>
</feature>
<evidence type="ECO:0000256" key="1">
    <source>
        <dbReference type="ARBA" id="ARBA00004651"/>
    </source>
</evidence>
<dbReference type="InterPro" id="IPR032816">
    <property type="entry name" value="VTT_dom"/>
</dbReference>
<comment type="subcellular location">
    <subcellularLocation>
        <location evidence="1">Cell membrane</location>
        <topology evidence="1">Multi-pass membrane protein</topology>
    </subcellularLocation>
</comment>
<sequence length="212" mass="23777">MPLSSIIQDFIKTHYIFIHNYGYLAVFFLIMLEDFGVPSPGEITLISVSLIASEGGLNITLVLLLAWCGAVIGDNIGFIIGYFGAEKLLARYGGKVGLTHKRYAKAMVFFNRYGGGFVLIARFIEGARQLNGIIAGSAGMNWKRFLLYNSAGAALWILFWGYGSYALGSRFFKYIPSIESFGYYGLIIIISALFIAIFLWLLWKKRKKDYKI</sequence>
<accession>A0A519BBL8</accession>
<feature type="transmembrane region" description="Helical" evidence="6">
    <location>
        <begin position="57"/>
        <end position="83"/>
    </location>
</feature>
<organism evidence="8 9">
    <name type="scientific">Candidatus Acidulodesulfobacterium ferriphilum</name>
    <dbReference type="NCBI Taxonomy" id="2597223"/>
    <lineage>
        <taxon>Bacteria</taxon>
        <taxon>Deltaproteobacteria</taxon>
        <taxon>Candidatus Acidulodesulfobacterales</taxon>
        <taxon>Candidatus Acidulodesulfobacterium</taxon>
    </lineage>
</organism>
<keyword evidence="5 6" id="KW-0472">Membrane</keyword>